<evidence type="ECO:0000256" key="5">
    <source>
        <dbReference type="ARBA" id="ARBA00022781"/>
    </source>
</evidence>
<accession>A0A1G5B760</accession>
<comment type="function">
    <text evidence="12">Component of the F(0) channel, it forms part of the peripheral stalk, linking F(1) to F(0).</text>
</comment>
<keyword evidence="12" id="KW-1003">Cell membrane</keyword>
<keyword evidence="2 12" id="KW-0813">Transport</keyword>
<dbReference type="RefSeq" id="WP_074461341.1">
    <property type="nucleotide sequence ID" value="NZ_FMUR01000004.1"/>
</dbReference>
<dbReference type="InterPro" id="IPR002146">
    <property type="entry name" value="ATP_synth_b/b'su_bac/chlpt"/>
</dbReference>
<dbReference type="EMBL" id="FMUR01000004">
    <property type="protein sequence ID" value="SCX85931.1"/>
    <property type="molecule type" value="Genomic_DNA"/>
</dbReference>
<dbReference type="PANTHER" id="PTHR33445">
    <property type="entry name" value="ATP SYNTHASE SUBUNIT B', CHLOROPLASTIC"/>
    <property type="match status" value="1"/>
</dbReference>
<evidence type="ECO:0000256" key="4">
    <source>
        <dbReference type="ARBA" id="ARBA00022692"/>
    </source>
</evidence>
<dbReference type="OrthoDB" id="2002212at2"/>
<keyword evidence="7 12" id="KW-0406">Ion transport</keyword>
<name>A0A1G5B760_9FIRM</name>
<keyword evidence="16" id="KW-1185">Reference proteome</keyword>
<evidence type="ECO:0000256" key="11">
    <source>
        <dbReference type="ARBA" id="ARBA00037847"/>
    </source>
</evidence>
<keyword evidence="4 12" id="KW-0812">Transmembrane</keyword>
<evidence type="ECO:0000313" key="15">
    <source>
        <dbReference type="EMBL" id="SCX85931.1"/>
    </source>
</evidence>
<keyword evidence="14" id="KW-0175">Coiled coil</keyword>
<protein>
    <recommendedName>
        <fullName evidence="12">ATP synthase subunit b</fullName>
    </recommendedName>
    <alternativeName>
        <fullName evidence="12">ATP synthase F(0) sector subunit b</fullName>
    </alternativeName>
    <alternativeName>
        <fullName evidence="12">ATPase subunit I</fullName>
    </alternativeName>
    <alternativeName>
        <fullName evidence="12">F-type ATPase subunit b</fullName>
        <shortName evidence="12">F-ATPase subunit b</shortName>
    </alternativeName>
</protein>
<dbReference type="GO" id="GO:0046961">
    <property type="term" value="F:proton-transporting ATPase activity, rotational mechanism"/>
    <property type="evidence" value="ECO:0007669"/>
    <property type="project" value="TreeGrafter"/>
</dbReference>
<evidence type="ECO:0000256" key="6">
    <source>
        <dbReference type="ARBA" id="ARBA00022989"/>
    </source>
</evidence>
<evidence type="ECO:0000256" key="9">
    <source>
        <dbReference type="ARBA" id="ARBA00023310"/>
    </source>
</evidence>
<dbReference type="AlphaFoldDB" id="A0A1G5B760"/>
<evidence type="ECO:0000313" key="16">
    <source>
        <dbReference type="Proteomes" id="UP000183047"/>
    </source>
</evidence>
<dbReference type="GO" id="GO:0005886">
    <property type="term" value="C:plasma membrane"/>
    <property type="evidence" value="ECO:0007669"/>
    <property type="project" value="UniProtKB-SubCell"/>
</dbReference>
<gene>
    <name evidence="12" type="primary">atpF</name>
    <name evidence="15" type="ORF">SAMN02910451_00563</name>
</gene>
<dbReference type="InterPro" id="IPR050059">
    <property type="entry name" value="ATP_synthase_B_chain"/>
</dbReference>
<dbReference type="CDD" id="cd06503">
    <property type="entry name" value="ATP-synt_Fo_b"/>
    <property type="match status" value="1"/>
</dbReference>
<dbReference type="GO" id="GO:0045259">
    <property type="term" value="C:proton-transporting ATP synthase complex"/>
    <property type="evidence" value="ECO:0007669"/>
    <property type="project" value="UniProtKB-KW"/>
</dbReference>
<evidence type="ECO:0000256" key="3">
    <source>
        <dbReference type="ARBA" id="ARBA00022547"/>
    </source>
</evidence>
<evidence type="ECO:0000256" key="2">
    <source>
        <dbReference type="ARBA" id="ARBA00022448"/>
    </source>
</evidence>
<dbReference type="GO" id="GO:0046933">
    <property type="term" value="F:proton-transporting ATP synthase activity, rotational mechanism"/>
    <property type="evidence" value="ECO:0007669"/>
    <property type="project" value="UniProtKB-UniRule"/>
</dbReference>
<dbReference type="GO" id="GO:0012505">
    <property type="term" value="C:endomembrane system"/>
    <property type="evidence" value="ECO:0007669"/>
    <property type="project" value="UniProtKB-SubCell"/>
</dbReference>
<dbReference type="Proteomes" id="UP000183047">
    <property type="component" value="Unassembled WGS sequence"/>
</dbReference>
<comment type="similarity">
    <text evidence="1 12 13">Belongs to the ATPase B chain family.</text>
</comment>
<evidence type="ECO:0000256" key="13">
    <source>
        <dbReference type="RuleBase" id="RU003848"/>
    </source>
</evidence>
<evidence type="ECO:0000256" key="7">
    <source>
        <dbReference type="ARBA" id="ARBA00023065"/>
    </source>
</evidence>
<evidence type="ECO:0000256" key="10">
    <source>
        <dbReference type="ARBA" id="ARBA00025198"/>
    </source>
</evidence>
<evidence type="ECO:0000256" key="1">
    <source>
        <dbReference type="ARBA" id="ARBA00005513"/>
    </source>
</evidence>
<organism evidence="15 16">
    <name type="scientific">Butyrivibrio hungatei</name>
    <dbReference type="NCBI Taxonomy" id="185008"/>
    <lineage>
        <taxon>Bacteria</taxon>
        <taxon>Bacillati</taxon>
        <taxon>Bacillota</taxon>
        <taxon>Clostridia</taxon>
        <taxon>Lachnospirales</taxon>
        <taxon>Lachnospiraceae</taxon>
        <taxon>Butyrivibrio</taxon>
    </lineage>
</organism>
<evidence type="ECO:0000256" key="14">
    <source>
        <dbReference type="SAM" id="Coils"/>
    </source>
</evidence>
<evidence type="ECO:0000256" key="8">
    <source>
        <dbReference type="ARBA" id="ARBA00023136"/>
    </source>
</evidence>
<dbReference type="Pfam" id="PF00430">
    <property type="entry name" value="ATP-synt_B"/>
    <property type="match status" value="1"/>
</dbReference>
<dbReference type="HAMAP" id="MF_01398">
    <property type="entry name" value="ATP_synth_b_bprime"/>
    <property type="match status" value="1"/>
</dbReference>
<keyword evidence="6 12" id="KW-1133">Transmembrane helix</keyword>
<feature type="coiled-coil region" evidence="14">
    <location>
        <begin position="35"/>
        <end position="80"/>
    </location>
</feature>
<keyword evidence="8 12" id="KW-0472">Membrane</keyword>
<comment type="subcellular location">
    <subcellularLocation>
        <location evidence="12">Cell membrane</location>
        <topology evidence="12">Single-pass membrane protein</topology>
    </subcellularLocation>
    <subcellularLocation>
        <location evidence="11">Endomembrane system</location>
        <topology evidence="11">Single-pass membrane protein</topology>
    </subcellularLocation>
</comment>
<proteinExistence type="inferred from homology"/>
<keyword evidence="9 12" id="KW-0066">ATP synthesis</keyword>
<comment type="function">
    <text evidence="10 12">F(1)F(0) ATP synthase produces ATP from ADP in the presence of a proton or sodium gradient. F-type ATPases consist of two structural domains, F(1) containing the extramembraneous catalytic core and F(0) containing the membrane proton channel, linked together by a central stalk and a peripheral stalk. During catalysis, ATP synthesis in the catalytic domain of F(1) is coupled via a rotary mechanism of the central stalk subunits to proton translocation.</text>
</comment>
<comment type="subunit">
    <text evidence="12">F-type ATPases have 2 components, F(1) - the catalytic core - and F(0) - the membrane proton channel. F(1) has five subunits: alpha(3), beta(3), gamma(1), delta(1), epsilon(1). F(0) has three main subunits: a(1), b(2) and c(10-14). The alpha and beta chains form an alternating ring which encloses part of the gamma chain. F(1) is attached to F(0) by a central stalk formed by the gamma and epsilon chains, while a peripheral stalk is formed by the delta and b chains.</text>
</comment>
<keyword evidence="5 12" id="KW-0375">Hydrogen ion transport</keyword>
<keyword evidence="3 12" id="KW-0138">CF(0)</keyword>
<evidence type="ECO:0000256" key="12">
    <source>
        <dbReference type="HAMAP-Rule" id="MF_01398"/>
    </source>
</evidence>
<sequence length="163" mass="18273">MLTVSLINIGFTIFNLLLLYLFAKKFLFGRVDAILAQRREEVDSATKAAEAATQEALNTKKEYEEKIANVDEEKEQILADIKKQGYVEYERIIGEAKKKGDKIIVEAKHNAEVENERAKEVYAAQLTDMVIDAASKIAATKHSAADDKELYDKFISEAGAKNE</sequence>
<dbReference type="PANTHER" id="PTHR33445:SF2">
    <property type="entry name" value="ATP SYNTHASE SUBUNIT B', CHLOROPLASTIC"/>
    <property type="match status" value="1"/>
</dbReference>
<reference evidence="16" key="1">
    <citation type="submission" date="2016-10" db="EMBL/GenBank/DDBJ databases">
        <authorList>
            <person name="Varghese N."/>
            <person name="Submissions S."/>
        </authorList>
    </citation>
    <scope>NUCLEOTIDE SEQUENCE [LARGE SCALE GENOMIC DNA]</scope>
    <source>
        <strain evidence="16">XBD2006</strain>
    </source>
</reference>
<feature type="transmembrane region" description="Helical" evidence="12">
    <location>
        <begin position="6"/>
        <end position="23"/>
    </location>
</feature>